<organism evidence="2 3">
    <name type="scientific">Cognatiyoonia koreensis</name>
    <dbReference type="NCBI Taxonomy" id="364200"/>
    <lineage>
        <taxon>Bacteria</taxon>
        <taxon>Pseudomonadati</taxon>
        <taxon>Pseudomonadota</taxon>
        <taxon>Alphaproteobacteria</taxon>
        <taxon>Rhodobacterales</taxon>
        <taxon>Paracoccaceae</taxon>
        <taxon>Cognatiyoonia</taxon>
    </lineage>
</organism>
<dbReference type="InterPro" id="IPR014982">
    <property type="entry name" value="GSCFA"/>
</dbReference>
<evidence type="ECO:0000313" key="2">
    <source>
        <dbReference type="EMBL" id="SEV99672.1"/>
    </source>
</evidence>
<keyword evidence="3" id="KW-1185">Reference proteome</keyword>
<name>A0A1I0NEH4_9RHOB</name>
<reference evidence="2 3" key="1">
    <citation type="submission" date="2016-10" db="EMBL/GenBank/DDBJ databases">
        <authorList>
            <person name="de Groot N.N."/>
        </authorList>
    </citation>
    <scope>NUCLEOTIDE SEQUENCE [LARGE SCALE GENOMIC DNA]</scope>
    <source>
        <strain evidence="2 3">DSM 17925</strain>
    </source>
</reference>
<dbReference type="Proteomes" id="UP000199167">
    <property type="component" value="Unassembled WGS sequence"/>
</dbReference>
<dbReference type="EMBL" id="FOIZ01000001">
    <property type="protein sequence ID" value="SEV99672.1"/>
    <property type="molecule type" value="Genomic_DNA"/>
</dbReference>
<accession>A0A1I0NEH4</accession>
<dbReference type="OrthoDB" id="369216at2"/>
<proteinExistence type="predicted"/>
<sequence>MRMSHPYRDLPTRAFWRTAVTDADRTQFPGLYAPRFGIDPTTRVATAGSCFAQHIGTYLRAAGCKVLDCEKAPRGMTEKTAKRFGYGLFSARYGNVYTARQMRQLLQDAVAPDPSKDHVWPLGDRFVDAFRPTVEPEGLDSVEEVLLHRRHHLLRLGNMLKKTDVFVFTLGLTETWEDVQTGRVFPLSPGVAGGTFDPDRHRFYNQTHADVLADLAQIRDLLRQFNPAMELLLTVSPVPLTATATPEHVLSATTYSKATLRSAAGAFVAATDDVDYFPSYEIITAPASGGPWFAPNMRSVSAEGVEKVMGIFLAAHGLFDPAPPDESTPDDDPDEDDDLVCDELLLQAFAK</sequence>
<gene>
    <name evidence="2" type="ORF">SAMN04488515_0571</name>
</gene>
<protein>
    <submittedName>
        <fullName evidence="2">GSCFA family protein</fullName>
    </submittedName>
</protein>
<dbReference type="STRING" id="364200.SAMN04488515_0571"/>
<dbReference type="Pfam" id="PF08885">
    <property type="entry name" value="GSCFA"/>
    <property type="match status" value="1"/>
</dbReference>
<evidence type="ECO:0000313" key="3">
    <source>
        <dbReference type="Proteomes" id="UP000199167"/>
    </source>
</evidence>
<feature type="domain" description="GSCFA" evidence="1">
    <location>
        <begin position="43"/>
        <end position="312"/>
    </location>
</feature>
<evidence type="ECO:0000259" key="1">
    <source>
        <dbReference type="Pfam" id="PF08885"/>
    </source>
</evidence>
<dbReference type="AlphaFoldDB" id="A0A1I0NEH4"/>